<keyword evidence="4" id="KW-1185">Reference proteome</keyword>
<gene>
    <name evidence="3" type="ORF">EPI11_00145</name>
</gene>
<dbReference type="RefSeq" id="WP_128387930.1">
    <property type="nucleotide sequence ID" value="NZ_SBII01000001.1"/>
</dbReference>
<comment type="caution">
    <text evidence="3">The sequence shown here is derived from an EMBL/GenBank/DDBJ whole genome shotgun (WGS) entry which is preliminary data.</text>
</comment>
<dbReference type="EMBL" id="SBII01000001">
    <property type="protein sequence ID" value="RWX03374.1"/>
    <property type="molecule type" value="Genomic_DNA"/>
</dbReference>
<dbReference type="AlphaFoldDB" id="A0A444HEN5"/>
<feature type="transmembrane region" description="Helical" evidence="1">
    <location>
        <begin position="287"/>
        <end position="310"/>
    </location>
</feature>
<dbReference type="NCBIfam" id="TIGR02675">
    <property type="entry name" value="tape_meas_nterm"/>
    <property type="match status" value="1"/>
</dbReference>
<sequence length="585" mass="62088">MTSSGLKYVLDLMDKSFGMGMRKAREDTRGLDAQVNKTNDSIKSLGRGIVAALSVAALVSFTSEVTNTTAKLEGMENSIRFASGVEGQKNLSFLNGTIKTLNLDMQASYKGFSTLTGALMGTALEGQGVRDIFKAVSTAASVMGLTGEQAEGAFLALSQMASKGKVSAEELRQQLGERLPGALRIAQKAMGMTGPVFNKMLEEGKIYAEDFLPKFAKELQNTFQGGLGAATNSMQSSINKQNNALLTFKKTLGETFGTELKKGMAFIGDLMKSLSDALPYLLPVKDAFLSVLSALSPLWDGIMAIFAAFGTLKSASSTLTETLNIAAVIVEVFASGVGQLLEWVAPLLPWIAAITVAQWAWNLAMAANPLGATIMVIVALIGIIKVAYDKIGAFRGAVKAAWEAIKGFATAIKDYVITRFKELLSGVAGIGKAIMLFFKGDWKGAWEAGKEAAKDLVGVDSKKALINDLRKVGKNAGEAYNKGVAEAEQNVLKGKEPKGIKANDKLLGNGDATLDKTKKAPAAFSTSVPSGGGRTEKHTVFNIGSFVKELKIVTSGMGTDPAEIKKQMQNIFNEIIADLELRADA</sequence>
<keyword evidence="1" id="KW-1133">Transmembrane helix</keyword>
<keyword evidence="1" id="KW-0812">Transmembrane</keyword>
<proteinExistence type="predicted"/>
<dbReference type="InterPro" id="IPR013491">
    <property type="entry name" value="Tape_meas_N"/>
</dbReference>
<evidence type="ECO:0000313" key="3">
    <source>
        <dbReference type="EMBL" id="RWX03374.1"/>
    </source>
</evidence>
<accession>A0A444HEN5</accession>
<protein>
    <recommendedName>
        <fullName evidence="2">Tape measure protein N-terminal domain-containing protein</fullName>
    </recommendedName>
</protein>
<dbReference type="Pfam" id="PF20155">
    <property type="entry name" value="TMP_3"/>
    <property type="match status" value="1"/>
</dbReference>
<name>A0A444HEN5_9FLAO</name>
<keyword evidence="1" id="KW-0472">Membrane</keyword>
<dbReference type="OrthoDB" id="1219342at2"/>
<evidence type="ECO:0000313" key="4">
    <source>
        <dbReference type="Proteomes" id="UP000287527"/>
    </source>
</evidence>
<evidence type="ECO:0000259" key="2">
    <source>
        <dbReference type="Pfam" id="PF20155"/>
    </source>
</evidence>
<feature type="domain" description="Tape measure protein N-terminal" evidence="2">
    <location>
        <begin position="64"/>
        <end position="252"/>
    </location>
</feature>
<feature type="transmembrane region" description="Helical" evidence="1">
    <location>
        <begin position="370"/>
        <end position="388"/>
    </location>
</feature>
<feature type="transmembrane region" description="Helical" evidence="1">
    <location>
        <begin position="322"/>
        <end position="341"/>
    </location>
</feature>
<evidence type="ECO:0000256" key="1">
    <source>
        <dbReference type="SAM" id="Phobius"/>
    </source>
</evidence>
<dbReference type="Proteomes" id="UP000287527">
    <property type="component" value="Unassembled WGS sequence"/>
</dbReference>
<reference evidence="3 4" key="1">
    <citation type="submission" date="2019-01" db="EMBL/GenBank/DDBJ databases">
        <title>Flavobacterium sp. nov.,isolated from freshwater.</title>
        <authorList>
            <person name="Zhang R."/>
            <person name="Du Z.-J."/>
        </authorList>
    </citation>
    <scope>NUCLEOTIDE SEQUENCE [LARGE SCALE GENOMIC DNA]</scope>
    <source>
        <strain evidence="3 4">1E403</strain>
    </source>
</reference>
<organism evidence="3 4">
    <name type="scientific">Flavobacterium cerinum</name>
    <dbReference type="NCBI Taxonomy" id="2502784"/>
    <lineage>
        <taxon>Bacteria</taxon>
        <taxon>Pseudomonadati</taxon>
        <taxon>Bacteroidota</taxon>
        <taxon>Flavobacteriia</taxon>
        <taxon>Flavobacteriales</taxon>
        <taxon>Flavobacteriaceae</taxon>
        <taxon>Flavobacterium</taxon>
    </lineage>
</organism>